<dbReference type="Proteomes" id="UP000030750">
    <property type="component" value="Unassembled WGS sequence"/>
</dbReference>
<gene>
    <name evidence="3" type="ORF">EBH_0047780</name>
</gene>
<accession>U6LUC6</accession>
<evidence type="ECO:0000313" key="4">
    <source>
        <dbReference type="Proteomes" id="UP000030750"/>
    </source>
</evidence>
<feature type="coiled-coil region" evidence="1">
    <location>
        <begin position="7"/>
        <end position="69"/>
    </location>
</feature>
<dbReference type="VEuPathDB" id="ToxoDB:EBH_0047780"/>
<evidence type="ECO:0000313" key="3">
    <source>
        <dbReference type="EMBL" id="CDJ52209.1"/>
    </source>
</evidence>
<dbReference type="EMBL" id="HG713090">
    <property type="protein sequence ID" value="CDJ52209.1"/>
    <property type="molecule type" value="Genomic_DNA"/>
</dbReference>
<feature type="compositionally biased region" description="Basic and acidic residues" evidence="2">
    <location>
        <begin position="130"/>
        <end position="150"/>
    </location>
</feature>
<proteinExistence type="predicted"/>
<reference evidence="3" key="2">
    <citation type="submission" date="2013-10" db="EMBL/GenBank/DDBJ databases">
        <authorList>
            <person name="Aslett M."/>
        </authorList>
    </citation>
    <scope>NUCLEOTIDE SEQUENCE [LARGE SCALE GENOMIC DNA]</scope>
    <source>
        <strain evidence="3">Houghton</strain>
    </source>
</reference>
<protein>
    <submittedName>
        <fullName evidence="3">Uncharacterized protein</fullName>
    </submittedName>
</protein>
<sequence length="430" mass="50187">MYGRPLRRQKQRKQRKLRLELTRIQRQLRRRVHREQQLLWQLQQQQAQLQQQQRDQRKLEQEYAHWRHLFWQQQLQQQSLLQQQVHHHLTQRPEQHDWLQQKEQAQLLYAQEDGERQESMQEGEQQVTPQEERERRREKAKGKQEEHGDPELWEDEERQLLQPTGPLSGPFLEDEWIASDSSKHVATQPNTSQQALQASADAITARPLISEGSFKQVIPGHAAALVHPFVRLPKRQVKKVPEAFRINLRRAVATGVGIRNPVPLLQRAHDLLLQEVLLPGHVGDLARVAEDLIVHAVNYQQQDLSQLQASRVVERMGMRFLVLDAVVSAFIVIGQEPEEEPWKLLTNAISHAVPRPAQVRPATGRPNVSSNRVQELTRAMQILKTGKRPNPEDLLSIKRMLFCSPSCPLGFRKDEFDRWREDDKCTAGWL</sequence>
<feature type="region of interest" description="Disordered" evidence="2">
    <location>
        <begin position="112"/>
        <end position="154"/>
    </location>
</feature>
<evidence type="ECO:0000256" key="2">
    <source>
        <dbReference type="SAM" id="MobiDB-lite"/>
    </source>
</evidence>
<name>U6LUC6_9EIME</name>
<dbReference type="AlphaFoldDB" id="U6LUC6"/>
<keyword evidence="4" id="KW-1185">Reference proteome</keyword>
<dbReference type="OrthoDB" id="348494at2759"/>
<keyword evidence="1" id="KW-0175">Coiled coil</keyword>
<evidence type="ECO:0000256" key="1">
    <source>
        <dbReference type="SAM" id="Coils"/>
    </source>
</evidence>
<organism evidence="3 4">
    <name type="scientific">Eimeria brunetti</name>
    <dbReference type="NCBI Taxonomy" id="51314"/>
    <lineage>
        <taxon>Eukaryota</taxon>
        <taxon>Sar</taxon>
        <taxon>Alveolata</taxon>
        <taxon>Apicomplexa</taxon>
        <taxon>Conoidasida</taxon>
        <taxon>Coccidia</taxon>
        <taxon>Eucoccidiorida</taxon>
        <taxon>Eimeriorina</taxon>
        <taxon>Eimeriidae</taxon>
        <taxon>Eimeria</taxon>
    </lineage>
</organism>
<reference evidence="3" key="1">
    <citation type="submission" date="2013-10" db="EMBL/GenBank/DDBJ databases">
        <title>Genomic analysis of the causative agents of coccidiosis in chickens.</title>
        <authorList>
            <person name="Reid A.J."/>
            <person name="Blake D."/>
            <person name="Billington K."/>
            <person name="Browne H."/>
            <person name="Dunn M."/>
            <person name="Hung S."/>
            <person name="Kawahara F."/>
            <person name="Miranda-Saavedra D."/>
            <person name="Mourier T."/>
            <person name="Nagra H."/>
            <person name="Otto T.D."/>
            <person name="Rawlings N."/>
            <person name="Sanchez A."/>
            <person name="Sanders M."/>
            <person name="Subramaniam C."/>
            <person name="Tay Y."/>
            <person name="Dear P."/>
            <person name="Doerig C."/>
            <person name="Gruber A."/>
            <person name="Parkinson J."/>
            <person name="Shirley M."/>
            <person name="Wan K.L."/>
            <person name="Berriman M."/>
            <person name="Tomley F."/>
            <person name="Pain A."/>
        </authorList>
    </citation>
    <scope>NUCLEOTIDE SEQUENCE [LARGE SCALE GENOMIC DNA]</scope>
    <source>
        <strain evidence="3">Houghton</strain>
    </source>
</reference>